<dbReference type="AlphaFoldDB" id="F4PXG7"/>
<feature type="region of interest" description="Disordered" evidence="2">
    <location>
        <begin position="380"/>
        <end position="409"/>
    </location>
</feature>
<protein>
    <submittedName>
        <fullName evidence="5">C2 calcium/lipid-binding region-containing protein</fullName>
    </submittedName>
</protein>
<feature type="domain" description="C2 NT-type" evidence="4">
    <location>
        <begin position="2"/>
        <end position="142"/>
    </location>
</feature>
<dbReference type="OMA" id="KAVYCEV"/>
<dbReference type="PROSITE" id="PS51126">
    <property type="entry name" value="DILUTE"/>
    <property type="match status" value="1"/>
</dbReference>
<feature type="region of interest" description="Disordered" evidence="2">
    <location>
        <begin position="610"/>
        <end position="632"/>
    </location>
</feature>
<dbReference type="Proteomes" id="UP000007797">
    <property type="component" value="Unassembled WGS sequence"/>
</dbReference>
<dbReference type="STRING" id="1054147.F4PXG7"/>
<dbReference type="InterPro" id="IPR052072">
    <property type="entry name" value="Vascular_dev_regulator"/>
</dbReference>
<feature type="compositionally biased region" description="Polar residues" evidence="2">
    <location>
        <begin position="827"/>
        <end position="843"/>
    </location>
</feature>
<organism evidence="5 6">
    <name type="scientific">Cavenderia fasciculata</name>
    <name type="common">Slime mold</name>
    <name type="synonym">Dictyostelium fasciculatum</name>
    <dbReference type="NCBI Taxonomy" id="261658"/>
    <lineage>
        <taxon>Eukaryota</taxon>
        <taxon>Amoebozoa</taxon>
        <taxon>Evosea</taxon>
        <taxon>Eumycetozoa</taxon>
        <taxon>Dictyostelia</taxon>
        <taxon>Acytosteliales</taxon>
        <taxon>Cavenderiaceae</taxon>
        <taxon>Cavenderia</taxon>
    </lineage>
</organism>
<dbReference type="GO" id="GO:0051020">
    <property type="term" value="F:GTPase binding"/>
    <property type="evidence" value="ECO:0007669"/>
    <property type="project" value="TreeGrafter"/>
</dbReference>
<feature type="compositionally biased region" description="Polar residues" evidence="2">
    <location>
        <begin position="396"/>
        <end position="406"/>
    </location>
</feature>
<evidence type="ECO:0000313" key="6">
    <source>
        <dbReference type="Proteomes" id="UP000007797"/>
    </source>
</evidence>
<dbReference type="PROSITE" id="PS51840">
    <property type="entry name" value="C2_NT"/>
    <property type="match status" value="1"/>
</dbReference>
<dbReference type="Pfam" id="PF01843">
    <property type="entry name" value="DIL"/>
    <property type="match status" value="1"/>
</dbReference>
<evidence type="ECO:0000313" key="5">
    <source>
        <dbReference type="EMBL" id="EGG19477.1"/>
    </source>
</evidence>
<feature type="compositionally biased region" description="Basic and acidic residues" evidence="2">
    <location>
        <begin position="382"/>
        <end position="395"/>
    </location>
</feature>
<dbReference type="InterPro" id="IPR002710">
    <property type="entry name" value="Dilute_dom"/>
</dbReference>
<feature type="domain" description="Dilute" evidence="3">
    <location>
        <begin position="473"/>
        <end position="787"/>
    </location>
</feature>
<dbReference type="GeneID" id="14871577"/>
<sequence>MKSHKGKDKFKVKVEVVIKKVTNLKELNGSSVFIQWKRGSSSKSSGDTSHLMVKNGESIFDEKISFESKFFIDPKTQKPDGKKVAFSLKEEKKKSSSGKILGKIEFDVTSYLNSKSSQTVTLSFTKGIKPEPVLHCTFNIIPIKYNNKPLVKVLNRAETSKDPRLVKTIAGEDYFLDKTDSEASDTVDTSMTSDISFNDSFGDDDPNDDLGESKKELRVQLDQITKERDFAEMESGERLERVRELELEIENYKKQTRILNDTIIEHEGNIEMLQQEREHRLSEEMAGSSGGSSDIEILKQEKLEKMAVIAAQEKEITKLKKQLKQTVLSETALGSMTQTDIRTKYTALQAENENLERTIAQLEKQKSDLEEKLNAGVTMVRKRADSSGENQKDHLTSSPTTSSQPIVTKATGSVDDLRKQSLAYKTELEEKTLIERTIYLAEPQFKGNMSVSGAALFEGLISLGVLKDFKVGSRLFSSISTAFDNIYKKSLNDNSLLAYWLSTTCLVLAKIKNKIESDSSSSPSLSVNGAGGGHLYDEKSGLSPIKSFEFQLKAIIFKFYSRLVQNTYARISPVLVKSILQHDIHAFNSGRLQKRKSAPDISSPQIAMPKFTAPEPISSPPHQQQHQQHHHQQFHNQFNSNSFLDVLEEMYDILKSNFVHSDLIQQFFSQIFYFTNAVLLNSLNNIRGLCSTANGFQMKIELSKIADWSSSMGLHDSLCQLDPMIETTNVLVMDKKLLDEIEVVDQVCSSLSMHQVKHLLSLFQTDRINSEPIPNDVLRIVDQVISRRGEEEPTTLDIDLTYMHQLSLEALTKDQSYARETRGPVPHSNSSLSIPRTTSTIRR</sequence>
<dbReference type="PANTHER" id="PTHR16027">
    <property type="entry name" value="DILUTE DOMAIN-CONTAINING PROTEIN YPR089W"/>
    <property type="match status" value="1"/>
</dbReference>
<dbReference type="EMBL" id="GL883014">
    <property type="protein sequence ID" value="EGG19477.1"/>
    <property type="molecule type" value="Genomic_DNA"/>
</dbReference>
<dbReference type="SMART" id="SM01132">
    <property type="entry name" value="DIL"/>
    <property type="match status" value="1"/>
</dbReference>
<feature type="compositionally biased region" description="Acidic residues" evidence="2">
    <location>
        <begin position="201"/>
        <end position="210"/>
    </location>
</feature>
<feature type="coiled-coil region" evidence="1">
    <location>
        <begin position="295"/>
        <end position="379"/>
    </location>
</feature>
<dbReference type="PANTHER" id="PTHR16027:SF6">
    <property type="entry name" value="DILUTE DOMAIN-CONTAINING PROTEIN"/>
    <property type="match status" value="1"/>
</dbReference>
<gene>
    <name evidence="5" type="ORF">DFA_00054</name>
</gene>
<evidence type="ECO:0000256" key="1">
    <source>
        <dbReference type="SAM" id="Coils"/>
    </source>
</evidence>
<reference evidence="6" key="1">
    <citation type="journal article" date="2011" name="Genome Res.">
        <title>Phylogeny-wide analysis of social amoeba genomes highlights ancient origins for complex intercellular communication.</title>
        <authorList>
            <person name="Heidel A.J."/>
            <person name="Lawal H.M."/>
            <person name="Felder M."/>
            <person name="Schilde C."/>
            <person name="Helps N.R."/>
            <person name="Tunggal B."/>
            <person name="Rivero F."/>
            <person name="John U."/>
            <person name="Schleicher M."/>
            <person name="Eichinger L."/>
            <person name="Platzer M."/>
            <person name="Noegel A.A."/>
            <person name="Schaap P."/>
            <person name="Gloeckner G."/>
        </authorList>
    </citation>
    <scope>NUCLEOTIDE SEQUENCE [LARGE SCALE GENOMIC DNA]</scope>
    <source>
        <strain evidence="6">SH3</strain>
    </source>
</reference>
<feature type="region of interest" description="Disordered" evidence="2">
    <location>
        <begin position="181"/>
        <end position="212"/>
    </location>
</feature>
<name>F4PXG7_CACFS</name>
<evidence type="ECO:0000259" key="3">
    <source>
        <dbReference type="PROSITE" id="PS51126"/>
    </source>
</evidence>
<keyword evidence="6" id="KW-1185">Reference proteome</keyword>
<evidence type="ECO:0000256" key="2">
    <source>
        <dbReference type="SAM" id="MobiDB-lite"/>
    </source>
</evidence>
<evidence type="ECO:0000259" key="4">
    <source>
        <dbReference type="PROSITE" id="PS51840"/>
    </source>
</evidence>
<dbReference type="RefSeq" id="XP_004357771.1">
    <property type="nucleotide sequence ID" value="XM_004357714.1"/>
</dbReference>
<dbReference type="InterPro" id="IPR019448">
    <property type="entry name" value="NT-C2"/>
</dbReference>
<keyword evidence="1" id="KW-0175">Coiled coil</keyword>
<feature type="compositionally biased region" description="Polar residues" evidence="2">
    <location>
        <begin position="184"/>
        <end position="195"/>
    </location>
</feature>
<accession>F4PXG7</accession>
<dbReference type="OrthoDB" id="17956at2759"/>
<feature type="region of interest" description="Disordered" evidence="2">
    <location>
        <begin position="819"/>
        <end position="843"/>
    </location>
</feature>
<dbReference type="KEGG" id="dfa:DFA_00054"/>
<proteinExistence type="predicted"/>
<dbReference type="Pfam" id="PF10358">
    <property type="entry name" value="NT-C2"/>
    <property type="match status" value="1"/>
</dbReference>